<dbReference type="PROSITE" id="PS00211">
    <property type="entry name" value="ABC_TRANSPORTER_1"/>
    <property type="match status" value="1"/>
</dbReference>
<dbReference type="PANTHER" id="PTHR43394">
    <property type="entry name" value="ATP-DEPENDENT PERMEASE MDL1, MITOCHONDRIAL"/>
    <property type="match status" value="1"/>
</dbReference>
<keyword evidence="7" id="KW-0547">Nucleotide-binding</keyword>
<feature type="transmembrane region" description="Helical" evidence="13">
    <location>
        <begin position="863"/>
        <end position="884"/>
    </location>
</feature>
<dbReference type="FunFam" id="1.20.1560.10:FF:000046">
    <property type="entry name" value="ATP-binding cassette subfamily B member 11"/>
    <property type="match status" value="1"/>
</dbReference>
<dbReference type="SMART" id="SM00382">
    <property type="entry name" value="AAA"/>
    <property type="match status" value="2"/>
</dbReference>
<evidence type="ECO:0000256" key="10">
    <source>
        <dbReference type="ARBA" id="ARBA00022989"/>
    </source>
</evidence>
<evidence type="ECO:0008006" key="18">
    <source>
        <dbReference type="Google" id="ProtNLM"/>
    </source>
</evidence>
<evidence type="ECO:0000256" key="5">
    <source>
        <dbReference type="ARBA" id="ARBA00022692"/>
    </source>
</evidence>
<feature type="transmembrane region" description="Helical" evidence="13">
    <location>
        <begin position="211"/>
        <end position="232"/>
    </location>
</feature>
<feature type="transmembrane region" description="Helical" evidence="13">
    <location>
        <begin position="756"/>
        <end position="782"/>
    </location>
</feature>
<dbReference type="CDD" id="cd03249">
    <property type="entry name" value="ABC_MTABC3_MDL1_MDL2"/>
    <property type="match status" value="2"/>
</dbReference>
<evidence type="ECO:0000256" key="8">
    <source>
        <dbReference type="ARBA" id="ARBA00022840"/>
    </source>
</evidence>
<keyword evidence="5 13" id="KW-0812">Transmembrane</keyword>
<keyword evidence="8" id="KW-0067">ATP-binding</keyword>
<dbReference type="Pfam" id="PF00664">
    <property type="entry name" value="ABC_membrane"/>
    <property type="match status" value="2"/>
</dbReference>
<evidence type="ECO:0000256" key="9">
    <source>
        <dbReference type="ARBA" id="ARBA00022967"/>
    </source>
</evidence>
<evidence type="ECO:0000313" key="16">
    <source>
        <dbReference type="EMBL" id="KAA8588168.1"/>
    </source>
</evidence>
<evidence type="ECO:0000256" key="11">
    <source>
        <dbReference type="ARBA" id="ARBA00023136"/>
    </source>
</evidence>
<keyword evidence="4" id="KW-1003">Cell membrane</keyword>
<evidence type="ECO:0000256" key="3">
    <source>
        <dbReference type="ARBA" id="ARBA00022448"/>
    </source>
</evidence>
<evidence type="ECO:0000256" key="12">
    <source>
        <dbReference type="ARBA" id="ARBA00023180"/>
    </source>
</evidence>
<accession>A0A5J5D060</accession>
<dbReference type="InterPro" id="IPR017871">
    <property type="entry name" value="ABC_transporter-like_CS"/>
</dbReference>
<feature type="domain" description="ABC transporter" evidence="14">
    <location>
        <begin position="1039"/>
        <end position="1277"/>
    </location>
</feature>
<feature type="transmembrane region" description="Helical" evidence="13">
    <location>
        <begin position="939"/>
        <end position="960"/>
    </location>
</feature>
<evidence type="ECO:0000259" key="14">
    <source>
        <dbReference type="PROSITE" id="PS50893"/>
    </source>
</evidence>
<reference evidence="16 17" key="1">
    <citation type="submission" date="2019-08" db="EMBL/GenBank/DDBJ databases">
        <title>A chromosome-level genome assembly, high-density linkage maps, and genome scans reveal the genomic architecture of hybrid incompatibilities underlying speciation via character displacement in darters (Percidae: Etheostominae).</title>
        <authorList>
            <person name="Moran R.L."/>
            <person name="Catchen J.M."/>
            <person name="Fuller R.C."/>
        </authorList>
    </citation>
    <scope>NUCLEOTIDE SEQUENCE [LARGE SCALE GENOMIC DNA]</scope>
    <source>
        <strain evidence="16">EspeVRDwgs_2016</strain>
        <tissue evidence="16">Muscle</tissue>
    </source>
</reference>
<keyword evidence="10 13" id="KW-1133">Transmembrane helix</keyword>
<dbReference type="InterPro" id="IPR027417">
    <property type="entry name" value="P-loop_NTPase"/>
</dbReference>
<dbReference type="GO" id="GO:0005743">
    <property type="term" value="C:mitochondrial inner membrane"/>
    <property type="evidence" value="ECO:0007669"/>
    <property type="project" value="TreeGrafter"/>
</dbReference>
<protein>
    <recommendedName>
        <fullName evidence="18">Bile salt export pump</fullName>
    </recommendedName>
</protein>
<keyword evidence="6" id="KW-0677">Repeat</keyword>
<dbReference type="Proteomes" id="UP000327493">
    <property type="component" value="Chromosome 11"/>
</dbReference>
<keyword evidence="12" id="KW-0325">Glycoprotein</keyword>
<dbReference type="Pfam" id="PF00005">
    <property type="entry name" value="ABC_tran"/>
    <property type="match status" value="2"/>
</dbReference>
<feature type="transmembrane region" description="Helical" evidence="13">
    <location>
        <begin position="972"/>
        <end position="992"/>
    </location>
</feature>
<dbReference type="SUPFAM" id="SSF90123">
    <property type="entry name" value="ABC transporter transmembrane region"/>
    <property type="match status" value="2"/>
</dbReference>
<dbReference type="InterPro" id="IPR003593">
    <property type="entry name" value="AAA+_ATPase"/>
</dbReference>
<sequence length="1282" mass="140872">MKKSITFAAPGVDKRDIENGFASCKDTVMMIVGGLCAVIHGAASPLMLLVYGQMTNTFVAYELEVQELKDTNKECNNNTIYWTNGSIYETAENSTVYCGVDIEAQMTMFAYYYVGIGIGVLIVSYFQVAFWVVAAARQIDRMRKTYFRKVMQMEIGWFDCNSVGELNTRMTDDINKINNAIADQVSIFIERISTFVFGFMVGFIGGWKLTLVVIAVSPLIGIAAGLMAMAVAKLTGRELKSYSKAGAVADEVLSSIRTVAAFGGEEKEAERYDRNLAEAQNWGVKKGTIVGLFQGYLWCVIFFCFALAFWYGSTLVIDTKELSPGTLIQVFFGVLMAAMHLGQASPCLEAFASGRAAAKIIFDTIDREPEIDCFSEKGHKLDKVKGDIEFHNVTFFYPSRPEVKILNNLSMKIKAGEATAFVGPSGSGKSTTIQLFQRFYDPKEGMVTLDGHDIRTLNIQWLRSLIGIVEQEPVLFATTIAENIRFGRPGVNMEDIIQATKEANAYNFITNLPQKFDTLVGEGGGQMSGGQKQRIAIARALIRNPRILLLDMATSALDNESEAVVQEALDKMRTGRTTISIAHRLSTISNADAIIGFEHGQAVEKGSHSELIERQGVYFTLITLQNQGKSNTTKDAISEDLEEDFSLKVRSRTSSKRDSVRLRSQSKLSNDTSSDVLKTLSDKDFTNKCEDDADKHVEPAPVARILKYNQPEWPYMLIGSVGAAVNGSINPIYAVLFSQILGTFAIGDLNEQRKQISGICILFCIVAVISFFSHFIQGYAFAKSGELLTRRLRKVGFEAMLRQEIGWFDDPRNSPGALTTRLATDASMVQGATGCQIGMIVNSLTSIGASFIIAFYFSWKLTFVIMCFLPLIGLSGVFQAKMLTGFANQDKKAMEAAGWVSSEALANIRTIAGLAKESSFVESYEQKLELPYKSAKKKAIIYGLCFGFSQCVIFMAYAASFRYGGYLVSFEGLQYMFVFRVITAVVISGTALGKASSFTPDYAKAKTAAARLFKLLDRIPKISMSHADGEKWDNFRGEIEFLNCNFTYPTRPDVQVLNGLVVSVKAGQTLAFVGSSGCGKSTSVQLLERFYDPDEGKVLIDGRPSCTVNVPFLRSQIGIVSQEPVLFDCSIAENIQYGDSTCSVSMEEIFEAAKKANLHDFVMTLPDKYETQVGAQGSQLSRGQKQRIAIARAIVRNPKVLLLDEATSALDTESEQSVQSALDEARKGRTCIVIAHRLSTIQSADIIAVMSNGAVIEQDTHDKLMAKRGAYCKLVTTGAPIS</sequence>
<name>A0A5J5D060_9PERO</name>
<evidence type="ECO:0000256" key="7">
    <source>
        <dbReference type="ARBA" id="ARBA00022741"/>
    </source>
</evidence>
<dbReference type="SUPFAM" id="SSF52540">
    <property type="entry name" value="P-loop containing nucleoside triphosphate hydrolases"/>
    <property type="match status" value="2"/>
</dbReference>
<dbReference type="GO" id="GO:0016887">
    <property type="term" value="F:ATP hydrolysis activity"/>
    <property type="evidence" value="ECO:0007669"/>
    <property type="project" value="InterPro"/>
</dbReference>
<proteinExistence type="inferred from homology"/>
<organism evidence="16 17">
    <name type="scientific">Etheostoma spectabile</name>
    <name type="common">orangethroat darter</name>
    <dbReference type="NCBI Taxonomy" id="54343"/>
    <lineage>
        <taxon>Eukaryota</taxon>
        <taxon>Metazoa</taxon>
        <taxon>Chordata</taxon>
        <taxon>Craniata</taxon>
        <taxon>Vertebrata</taxon>
        <taxon>Euteleostomi</taxon>
        <taxon>Actinopterygii</taxon>
        <taxon>Neopterygii</taxon>
        <taxon>Teleostei</taxon>
        <taxon>Neoteleostei</taxon>
        <taxon>Acanthomorphata</taxon>
        <taxon>Eupercaria</taxon>
        <taxon>Perciformes</taxon>
        <taxon>Percoidei</taxon>
        <taxon>Percidae</taxon>
        <taxon>Etheostomatinae</taxon>
        <taxon>Etheostoma</taxon>
    </lineage>
</organism>
<feature type="transmembrane region" description="Helical" evidence="13">
    <location>
        <begin position="185"/>
        <end position="205"/>
    </location>
</feature>
<evidence type="ECO:0000256" key="2">
    <source>
        <dbReference type="ARBA" id="ARBA00007577"/>
    </source>
</evidence>
<dbReference type="CDD" id="cd18578">
    <property type="entry name" value="ABC_6TM_Pgp_ABCB1_D2_like"/>
    <property type="match status" value="1"/>
</dbReference>
<feature type="transmembrane region" description="Helical" evidence="13">
    <location>
        <begin position="28"/>
        <end position="51"/>
    </location>
</feature>
<keyword evidence="17" id="KW-1185">Reference proteome</keyword>
<evidence type="ECO:0000256" key="6">
    <source>
        <dbReference type="ARBA" id="ARBA00022737"/>
    </source>
</evidence>
<dbReference type="Gene3D" id="1.20.1560.10">
    <property type="entry name" value="ABC transporter type 1, transmembrane domain"/>
    <property type="match status" value="1"/>
</dbReference>
<keyword evidence="3" id="KW-0813">Transport</keyword>
<keyword evidence="9" id="KW-1278">Translocase</keyword>
<evidence type="ECO:0000259" key="15">
    <source>
        <dbReference type="PROSITE" id="PS50929"/>
    </source>
</evidence>
<keyword evidence="11 13" id="KW-0472">Membrane</keyword>
<dbReference type="PANTHER" id="PTHR43394:SF24">
    <property type="entry name" value="BILE SALT EXPORT PUMP"/>
    <property type="match status" value="1"/>
</dbReference>
<dbReference type="GO" id="GO:0005886">
    <property type="term" value="C:plasma membrane"/>
    <property type="evidence" value="ECO:0007669"/>
    <property type="project" value="UniProtKB-SubCell"/>
</dbReference>
<dbReference type="GO" id="GO:0090374">
    <property type="term" value="P:oligopeptide export from mitochondrion"/>
    <property type="evidence" value="ECO:0007669"/>
    <property type="project" value="TreeGrafter"/>
</dbReference>
<dbReference type="FunFam" id="3.40.50.300:FF:000479">
    <property type="entry name" value="Multidrug resistance protein 1A"/>
    <property type="match status" value="2"/>
</dbReference>
<dbReference type="InterPro" id="IPR011527">
    <property type="entry name" value="ABC1_TM_dom"/>
</dbReference>
<evidence type="ECO:0000256" key="13">
    <source>
        <dbReference type="SAM" id="Phobius"/>
    </source>
</evidence>
<comment type="similarity">
    <text evidence="2">Belongs to the ABC transporter superfamily. ABCB family. Multidrug resistance exporter (TC 3.A.1.201) subfamily.</text>
</comment>
<dbReference type="InterPro" id="IPR039421">
    <property type="entry name" value="Type_1_exporter"/>
</dbReference>
<feature type="domain" description="ABC transporter" evidence="14">
    <location>
        <begin position="388"/>
        <end position="624"/>
    </location>
</feature>
<comment type="subcellular location">
    <subcellularLocation>
        <location evidence="1">Cell membrane</location>
        <topology evidence="1">Multi-pass membrane protein</topology>
    </subcellularLocation>
</comment>
<comment type="caution">
    <text evidence="16">The sequence shown here is derived from an EMBL/GenBank/DDBJ whole genome shotgun (WGS) entry which is preliminary data.</text>
</comment>
<dbReference type="CDD" id="cd18577">
    <property type="entry name" value="ABC_6TM_Pgp_ABCB1_D1_like"/>
    <property type="match status" value="1"/>
</dbReference>
<dbReference type="PROSITE" id="PS50893">
    <property type="entry name" value="ABC_TRANSPORTER_2"/>
    <property type="match status" value="2"/>
</dbReference>
<evidence type="ECO:0000256" key="1">
    <source>
        <dbReference type="ARBA" id="ARBA00004651"/>
    </source>
</evidence>
<evidence type="ECO:0000313" key="17">
    <source>
        <dbReference type="Proteomes" id="UP000327493"/>
    </source>
</evidence>
<dbReference type="PROSITE" id="PS50929">
    <property type="entry name" value="ABC_TM1F"/>
    <property type="match status" value="2"/>
</dbReference>
<dbReference type="GO" id="GO:0015421">
    <property type="term" value="F:ABC-type oligopeptide transporter activity"/>
    <property type="evidence" value="ECO:0007669"/>
    <property type="project" value="TreeGrafter"/>
</dbReference>
<feature type="transmembrane region" description="Helical" evidence="13">
    <location>
        <begin position="110"/>
        <end position="134"/>
    </location>
</feature>
<gene>
    <name evidence="16" type="ORF">FQN60_001362</name>
</gene>
<evidence type="ECO:0000256" key="4">
    <source>
        <dbReference type="ARBA" id="ARBA00022475"/>
    </source>
</evidence>
<dbReference type="InterPro" id="IPR003439">
    <property type="entry name" value="ABC_transporter-like_ATP-bd"/>
</dbReference>
<dbReference type="InterPro" id="IPR036640">
    <property type="entry name" value="ABC1_TM_sf"/>
</dbReference>
<feature type="domain" description="ABC transmembrane type-1" evidence="15">
    <location>
        <begin position="717"/>
        <end position="1004"/>
    </location>
</feature>
<feature type="transmembrane region" description="Helical" evidence="13">
    <location>
        <begin position="713"/>
        <end position="736"/>
    </location>
</feature>
<dbReference type="Gene3D" id="3.40.50.300">
    <property type="entry name" value="P-loop containing nucleotide triphosphate hydrolases"/>
    <property type="match status" value="2"/>
</dbReference>
<feature type="domain" description="ABC transmembrane type-1" evidence="15">
    <location>
        <begin position="31"/>
        <end position="353"/>
    </location>
</feature>
<feature type="transmembrane region" description="Helical" evidence="13">
    <location>
        <begin position="289"/>
        <end position="310"/>
    </location>
</feature>
<dbReference type="GO" id="GO:0005524">
    <property type="term" value="F:ATP binding"/>
    <property type="evidence" value="ECO:0007669"/>
    <property type="project" value="UniProtKB-KW"/>
</dbReference>
<dbReference type="EMBL" id="VOFY01000011">
    <property type="protein sequence ID" value="KAA8588168.1"/>
    <property type="molecule type" value="Genomic_DNA"/>
</dbReference>
<dbReference type="FunFam" id="1.20.1560.10:FF:000018">
    <property type="entry name" value="ATP-binding cassette subfamily B member 11"/>
    <property type="match status" value="1"/>
</dbReference>